<evidence type="ECO:0000313" key="1">
    <source>
        <dbReference type="EMBL" id="MFD0992178.1"/>
    </source>
</evidence>
<dbReference type="EMBL" id="JBHTJR010000019">
    <property type="protein sequence ID" value="MFD0992178.1"/>
    <property type="molecule type" value="Genomic_DNA"/>
</dbReference>
<sequence length="135" mass="15626">MKKLTFFFIFFFLIISILAFKSKTLYNQDSIKVYITYSFEDNLQIREQKRLCFASSMGADIKEIRLLVGVPNTEMIELYNFSYPIPGNGGDLENTDPKEGHPNSNLYLFFNNLNLAIQSCNVKISFESNKKIKIN</sequence>
<organism evidence="1 2">
    <name type="scientific">Tenacibaculum geojense</name>
    <dbReference type="NCBI Taxonomy" id="915352"/>
    <lineage>
        <taxon>Bacteria</taxon>
        <taxon>Pseudomonadati</taxon>
        <taxon>Bacteroidota</taxon>
        <taxon>Flavobacteriia</taxon>
        <taxon>Flavobacteriales</taxon>
        <taxon>Flavobacteriaceae</taxon>
        <taxon>Tenacibaculum</taxon>
    </lineage>
</organism>
<evidence type="ECO:0000313" key="2">
    <source>
        <dbReference type="Proteomes" id="UP001597062"/>
    </source>
</evidence>
<protein>
    <recommendedName>
        <fullName evidence="3">Lipoprotein</fullName>
    </recommendedName>
</protein>
<evidence type="ECO:0008006" key="3">
    <source>
        <dbReference type="Google" id="ProtNLM"/>
    </source>
</evidence>
<proteinExistence type="predicted"/>
<accession>A0ABW3JRH3</accession>
<gene>
    <name evidence="1" type="ORF">ACFQ1U_03085</name>
</gene>
<name>A0ABW3JRH3_9FLAO</name>
<dbReference type="RefSeq" id="WP_386105202.1">
    <property type="nucleotide sequence ID" value="NZ_JBHTJR010000019.1"/>
</dbReference>
<comment type="caution">
    <text evidence="1">The sequence shown here is derived from an EMBL/GenBank/DDBJ whole genome shotgun (WGS) entry which is preliminary data.</text>
</comment>
<dbReference type="Proteomes" id="UP001597062">
    <property type="component" value="Unassembled WGS sequence"/>
</dbReference>
<keyword evidence="2" id="KW-1185">Reference proteome</keyword>
<reference evidence="2" key="1">
    <citation type="journal article" date="2019" name="Int. J. Syst. Evol. Microbiol.">
        <title>The Global Catalogue of Microorganisms (GCM) 10K type strain sequencing project: providing services to taxonomists for standard genome sequencing and annotation.</title>
        <authorList>
            <consortium name="The Broad Institute Genomics Platform"/>
            <consortium name="The Broad Institute Genome Sequencing Center for Infectious Disease"/>
            <person name="Wu L."/>
            <person name="Ma J."/>
        </authorList>
    </citation>
    <scope>NUCLEOTIDE SEQUENCE [LARGE SCALE GENOMIC DNA]</scope>
    <source>
        <strain evidence="2">CCUG 60527</strain>
    </source>
</reference>